<dbReference type="InterPro" id="IPR045038">
    <property type="entry name" value="AIG2-like"/>
</dbReference>
<dbReference type="OrthoDB" id="1044435at2759"/>
<evidence type="ECO:0000256" key="3">
    <source>
        <dbReference type="ARBA" id="ARBA00030602"/>
    </source>
</evidence>
<evidence type="ECO:0000256" key="2">
    <source>
        <dbReference type="ARBA" id="ARBA00022679"/>
    </source>
</evidence>
<sequence length="134" mass="15149">MDGLSLFCYGPTVSPDVVFEVLDTDPDSSNLHIYKARLPDHKQVAVRNASYSAVIPHQGDYVDGLLVDGLSDQDLRHMDYFEGYEFASVPVKVQLLDPIDIRHGDHDGRTEINNTTFKAGLCYIWNDSYDRLEL</sequence>
<gene>
    <name evidence="5" type="ORF">HPODL_04459</name>
</gene>
<dbReference type="Gene3D" id="3.10.490.10">
    <property type="entry name" value="Gamma-glutamyl cyclotransferase-like"/>
    <property type="match status" value="1"/>
</dbReference>
<evidence type="ECO:0000313" key="5">
    <source>
        <dbReference type="EMBL" id="ESW98856.1"/>
    </source>
</evidence>
<name>W1QCU0_OGAPD</name>
<dbReference type="AlphaFoldDB" id="W1QCU0"/>
<evidence type="ECO:0000259" key="4">
    <source>
        <dbReference type="Pfam" id="PF06094"/>
    </source>
</evidence>
<comment type="similarity">
    <text evidence="1">Belongs to the gamma-glutamylcyclotransferase family.</text>
</comment>
<dbReference type="InterPro" id="IPR013024">
    <property type="entry name" value="GGCT-like"/>
</dbReference>
<dbReference type="HOGENOM" id="CLU_1896827_0_0_1"/>
<dbReference type="Pfam" id="PF06094">
    <property type="entry name" value="GGACT"/>
    <property type="match status" value="1"/>
</dbReference>
<dbReference type="Proteomes" id="UP000008673">
    <property type="component" value="Unassembled WGS sequence"/>
</dbReference>
<dbReference type="GO" id="GO:0016740">
    <property type="term" value="F:transferase activity"/>
    <property type="evidence" value="ECO:0007669"/>
    <property type="project" value="UniProtKB-KW"/>
</dbReference>
<evidence type="ECO:0000313" key="6">
    <source>
        <dbReference type="Proteomes" id="UP000008673"/>
    </source>
</evidence>
<proteinExistence type="inferred from homology"/>
<evidence type="ECO:0000256" key="1">
    <source>
        <dbReference type="ARBA" id="ARBA00008861"/>
    </source>
</evidence>
<accession>W1QCU0</accession>
<dbReference type="PANTHER" id="PTHR31544">
    <property type="entry name" value="AIG2-LIKE PROTEIN D"/>
    <property type="match status" value="1"/>
</dbReference>
<dbReference type="CDD" id="cd06661">
    <property type="entry name" value="GGCT_like"/>
    <property type="match status" value="1"/>
</dbReference>
<dbReference type="SUPFAM" id="SSF110857">
    <property type="entry name" value="Gamma-glutamyl cyclotransferase-like"/>
    <property type="match status" value="1"/>
</dbReference>
<comment type="caution">
    <text evidence="5">The sequence shown here is derived from an EMBL/GenBank/DDBJ whole genome shotgun (WGS) entry which is preliminary data.</text>
</comment>
<protein>
    <recommendedName>
        <fullName evidence="3">Putative gamma-glutamylcyclotransferase</fullName>
    </recommendedName>
</protein>
<organism evidence="5 6">
    <name type="scientific">Ogataea parapolymorpha (strain ATCC 26012 / BCRC 20466 / JCM 22074 / NRRL Y-7560 / DL-1)</name>
    <name type="common">Yeast</name>
    <name type="synonym">Hansenula polymorpha</name>
    <dbReference type="NCBI Taxonomy" id="871575"/>
    <lineage>
        <taxon>Eukaryota</taxon>
        <taxon>Fungi</taxon>
        <taxon>Dikarya</taxon>
        <taxon>Ascomycota</taxon>
        <taxon>Saccharomycotina</taxon>
        <taxon>Pichiomycetes</taxon>
        <taxon>Pichiales</taxon>
        <taxon>Pichiaceae</taxon>
        <taxon>Ogataea</taxon>
    </lineage>
</organism>
<dbReference type="eggNOG" id="ENOG502S7T1">
    <property type="taxonomic scope" value="Eukaryota"/>
</dbReference>
<keyword evidence="2" id="KW-0808">Transferase</keyword>
<dbReference type="InterPro" id="IPR009288">
    <property type="entry name" value="AIG2-like_dom"/>
</dbReference>
<dbReference type="KEGG" id="opa:HPODL_04459"/>
<dbReference type="PANTHER" id="PTHR31544:SF2">
    <property type="entry name" value="AIG2-LIKE PROTEIN D"/>
    <property type="match status" value="1"/>
</dbReference>
<keyword evidence="6" id="KW-1185">Reference proteome</keyword>
<dbReference type="EMBL" id="AEOI02000008">
    <property type="protein sequence ID" value="ESW98856.1"/>
    <property type="molecule type" value="Genomic_DNA"/>
</dbReference>
<dbReference type="GeneID" id="25773887"/>
<dbReference type="InterPro" id="IPR036568">
    <property type="entry name" value="GGCT-like_sf"/>
</dbReference>
<reference evidence="5 6" key="1">
    <citation type="journal article" date="2013" name="BMC Genomics">
        <title>Genome sequence and analysis of methylotrophic yeast Hansenula polymorpha DL1.</title>
        <authorList>
            <person name="Ravin N.V."/>
            <person name="Eldarov M.A."/>
            <person name="Kadnikov V.V."/>
            <person name="Beletsky A.V."/>
            <person name="Schneider J."/>
            <person name="Mardanova E.S."/>
            <person name="Smekalova E.M."/>
            <person name="Zvereva M.I."/>
            <person name="Dontsova O.A."/>
            <person name="Mardanov A.V."/>
            <person name="Skryabin K.G."/>
        </authorList>
    </citation>
    <scope>NUCLEOTIDE SEQUENCE [LARGE SCALE GENOMIC DNA]</scope>
    <source>
        <strain evidence="6">ATCC 26012 / BCRC 20466 / JCM 22074 / NRRL Y-7560 / DL-1</strain>
    </source>
</reference>
<dbReference type="RefSeq" id="XP_013934739.1">
    <property type="nucleotide sequence ID" value="XM_014079264.1"/>
</dbReference>
<feature type="domain" description="Gamma-glutamylcyclotransferase AIG2-like" evidence="4">
    <location>
        <begin position="7"/>
        <end position="102"/>
    </location>
</feature>